<dbReference type="SUPFAM" id="SSF55608">
    <property type="entry name" value="Homing endonucleases"/>
    <property type="match status" value="1"/>
</dbReference>
<dbReference type="Proteomes" id="UP000278475">
    <property type="component" value="Unassembled WGS sequence"/>
</dbReference>
<dbReference type="GO" id="GO:0004519">
    <property type="term" value="F:endonuclease activity"/>
    <property type="evidence" value="ECO:0007669"/>
    <property type="project" value="InterPro"/>
</dbReference>
<proteinExistence type="predicted"/>
<dbReference type="AlphaFoldDB" id="A0A497ELD8"/>
<evidence type="ECO:0000313" key="3">
    <source>
        <dbReference type="Proteomes" id="UP000278475"/>
    </source>
</evidence>
<reference evidence="2 3" key="1">
    <citation type="submission" date="2018-06" db="EMBL/GenBank/DDBJ databases">
        <title>Extensive metabolic versatility and redundancy in microbially diverse, dynamic hydrothermal sediments.</title>
        <authorList>
            <person name="Dombrowski N."/>
            <person name="Teske A."/>
            <person name="Baker B.J."/>
        </authorList>
    </citation>
    <scope>NUCLEOTIDE SEQUENCE [LARGE SCALE GENOMIC DNA]</scope>
    <source>
        <strain evidence="2">B66_G16</strain>
    </source>
</reference>
<accession>A0A497ELD8</accession>
<comment type="caution">
    <text evidence="2">The sequence shown here is derived from an EMBL/GenBank/DDBJ whole genome shotgun (WGS) entry which is preliminary data.</text>
</comment>
<sequence>MRFKSHKGGKTLSVSSNKKLIEYLEKESLIRKVDEDTLRIGSYIILKTAQGWRLIKDSKELGTYPKAIIKEDRVLLAKNMGMLLEVTPQRHREILSIHKARLIAGVCGDGSLSTKGTFEMKFINSDDNLLKMYIEALEKVYGIRKPSILYDYRKGKPVAHVKVTRQSIVEDVYKYCKKRGAKYWVVPLEYLDREAAIEFLSFYYSCDGSYDYRPRKGTREIIFKSCSLNALHGIKRLLETHLGAESHFRKPEYDKRRGELYYRLVVSRVDNLRKLFLHGFTSYRTDHQRVLNEIKRWALGES</sequence>
<dbReference type="InterPro" id="IPR027434">
    <property type="entry name" value="Homing_endonucl"/>
</dbReference>
<dbReference type="EMBL" id="QMQV01000100">
    <property type="protein sequence ID" value="RLE47895.1"/>
    <property type="molecule type" value="Genomic_DNA"/>
</dbReference>
<evidence type="ECO:0000259" key="1">
    <source>
        <dbReference type="Pfam" id="PF14528"/>
    </source>
</evidence>
<gene>
    <name evidence="2" type="ORF">DRJ31_08160</name>
</gene>
<protein>
    <recommendedName>
        <fullName evidence="1">Homing endonuclease LAGLIDADG domain-containing protein</fullName>
    </recommendedName>
</protein>
<name>A0A497ELD8_9CREN</name>
<dbReference type="Pfam" id="PF14528">
    <property type="entry name" value="LAGLIDADG_3"/>
    <property type="match status" value="1"/>
</dbReference>
<organism evidence="2 3">
    <name type="scientific">Thermoproteota archaeon</name>
    <dbReference type="NCBI Taxonomy" id="2056631"/>
    <lineage>
        <taxon>Archaea</taxon>
        <taxon>Thermoproteota</taxon>
    </lineage>
</organism>
<dbReference type="InterPro" id="IPR004860">
    <property type="entry name" value="LAGLIDADG_dom"/>
</dbReference>
<evidence type="ECO:0000313" key="2">
    <source>
        <dbReference type="EMBL" id="RLE47895.1"/>
    </source>
</evidence>
<feature type="domain" description="Homing endonuclease LAGLIDADG" evidence="1">
    <location>
        <begin position="196"/>
        <end position="274"/>
    </location>
</feature>
<dbReference type="Gene3D" id="3.10.28.10">
    <property type="entry name" value="Homing endonucleases"/>
    <property type="match status" value="1"/>
</dbReference>